<name>A0A399SUU4_9BACT</name>
<proteinExistence type="predicted"/>
<dbReference type="PROSITE" id="PS51257">
    <property type="entry name" value="PROKAR_LIPOPROTEIN"/>
    <property type="match status" value="1"/>
</dbReference>
<evidence type="ECO:0000313" key="2">
    <source>
        <dbReference type="Proteomes" id="UP000265926"/>
    </source>
</evidence>
<dbReference type="OrthoDB" id="2253662at2"/>
<evidence type="ECO:0008006" key="3">
    <source>
        <dbReference type="Google" id="ProtNLM"/>
    </source>
</evidence>
<dbReference type="EMBL" id="QWGR01000014">
    <property type="protein sequence ID" value="RIJ46484.1"/>
    <property type="molecule type" value="Genomic_DNA"/>
</dbReference>
<dbReference type="Gene3D" id="3.20.20.80">
    <property type="entry name" value="Glycosidases"/>
    <property type="match status" value="1"/>
</dbReference>
<reference evidence="1 2" key="1">
    <citation type="submission" date="2018-08" db="EMBL/GenBank/DDBJ databases">
        <title>Pallidiluteibacterium maritimus gen. nov., sp. nov., isolated from coastal sediment.</title>
        <authorList>
            <person name="Zhou L.Y."/>
        </authorList>
    </citation>
    <scope>NUCLEOTIDE SEQUENCE [LARGE SCALE GENOMIC DNA]</scope>
    <source>
        <strain evidence="1 2">XSD2</strain>
    </source>
</reference>
<organism evidence="1 2">
    <name type="scientific">Maribellus luteus</name>
    <dbReference type="NCBI Taxonomy" id="2305463"/>
    <lineage>
        <taxon>Bacteria</taxon>
        <taxon>Pseudomonadati</taxon>
        <taxon>Bacteroidota</taxon>
        <taxon>Bacteroidia</taxon>
        <taxon>Marinilabiliales</taxon>
        <taxon>Prolixibacteraceae</taxon>
        <taxon>Maribellus</taxon>
    </lineage>
</organism>
<dbReference type="Proteomes" id="UP000265926">
    <property type="component" value="Unassembled WGS sequence"/>
</dbReference>
<keyword evidence="2" id="KW-1185">Reference proteome</keyword>
<dbReference type="AlphaFoldDB" id="A0A399SUU4"/>
<sequence length="696" mass="79124">MNKIIIFISIFFFISCTNSPKTKTGSEELDDTTNTKLDRAFTSFRIGEAQYLSEKRFTELLDLFDKYKGVTDEITFFTHTTHAPLTLDDFRQRVDVLKLRMEEVRNRGYRTGINILTTIGHHNENLDNSLKGDYTNMTGIEGDVSHGSYCPNNKNLQEYIRQLYQMTTEANPDYIWIDDDVRLGHMPIGYGCFCDNCLKIFEKETGARYSREGLNKAMNEGTVDEKLKLRKEWLQHNRNTIARLFVLIEETVHKINPDMPLGFMTGDRFFEGYDFGNWAKILAGPNNAPVMWRPGGGFYNDVNTSGLAGKSHDIGRQVSVLPKAIVSVQSEIECFPYQRLKKAANIVVLEASSHIAAGCTGAAFNVLSMYDEPLDEYEPLIARLHESRQFFDLMVKSLGRSALTGVNTLWNKDSYITGNLNNGNWVSAGNPVIGHDIYNIGLPACYSNQHAEVTILGKDNIYAFSKEEIKEILSRGVYMDAETLQYLNKMGFGEFTGFEVVKSENVDRIEKFSTHPLNGNFAGRERDNRQSFWKSSAYTLRKTNENTQVLSGLIDYTGTKVSDCTMGVFENKLGGRICVAGYYPWSFMENLSKSSQMKSVFRWLSKDSLPAYIASFHKMNLWVREPQDGKIALAFTNSSFDPAKDVTLMLQTENTKIKVYDMNCKETIIQSSGENGLYQKFIIPEVDPWQMRLVIL</sequence>
<evidence type="ECO:0000313" key="1">
    <source>
        <dbReference type="EMBL" id="RIJ46484.1"/>
    </source>
</evidence>
<accession>A0A399SUU4</accession>
<comment type="caution">
    <text evidence="1">The sequence shown here is derived from an EMBL/GenBank/DDBJ whole genome shotgun (WGS) entry which is preliminary data.</text>
</comment>
<gene>
    <name evidence="1" type="ORF">D1614_18930</name>
</gene>
<dbReference type="RefSeq" id="WP_119439548.1">
    <property type="nucleotide sequence ID" value="NZ_QWGR01000014.1"/>
</dbReference>
<protein>
    <recommendedName>
        <fullName evidence="3">Beta-galactosidase trimerisation domain-containing protein</fullName>
    </recommendedName>
</protein>